<keyword evidence="6" id="KW-0325">Glycoprotein</keyword>
<keyword evidence="5 7" id="KW-0443">Lipid metabolism</keyword>
<feature type="region of interest" description="Disordered" evidence="8">
    <location>
        <begin position="272"/>
        <end position="310"/>
    </location>
</feature>
<feature type="region of interest" description="Disordered" evidence="8">
    <location>
        <begin position="127"/>
        <end position="166"/>
    </location>
</feature>
<evidence type="ECO:0000256" key="5">
    <source>
        <dbReference type="ARBA" id="ARBA00023098"/>
    </source>
</evidence>
<evidence type="ECO:0000313" key="10">
    <source>
        <dbReference type="Proteomes" id="UP000612055"/>
    </source>
</evidence>
<reference evidence="9" key="1">
    <citation type="journal article" date="2020" name="bioRxiv">
        <title>Comparative genomics of Chlamydomonas.</title>
        <authorList>
            <person name="Craig R.J."/>
            <person name="Hasan A.R."/>
            <person name="Ness R.W."/>
            <person name="Keightley P.D."/>
        </authorList>
    </citation>
    <scope>NUCLEOTIDE SEQUENCE</scope>
    <source>
        <strain evidence="9">CCAP 11/70</strain>
    </source>
</reference>
<dbReference type="EC" id="3.1.1.-" evidence="7"/>
<protein>
    <recommendedName>
        <fullName evidence="7">Phospholipase B-like</fullName>
        <ecNumber evidence="7">3.1.1.-</ecNumber>
    </recommendedName>
</protein>
<feature type="region of interest" description="Disordered" evidence="8">
    <location>
        <begin position="229"/>
        <end position="249"/>
    </location>
</feature>
<feature type="compositionally biased region" description="Acidic residues" evidence="8">
    <location>
        <begin position="272"/>
        <end position="302"/>
    </location>
</feature>
<dbReference type="GO" id="GO:0004620">
    <property type="term" value="F:phospholipase activity"/>
    <property type="evidence" value="ECO:0007669"/>
    <property type="project" value="InterPro"/>
</dbReference>
<evidence type="ECO:0000256" key="1">
    <source>
        <dbReference type="ARBA" id="ARBA00007835"/>
    </source>
</evidence>
<gene>
    <name evidence="9" type="ORF">HYH03_002574</name>
</gene>
<dbReference type="PANTHER" id="PTHR12370:SF3">
    <property type="entry name" value="PHOSPHOLIPASE B-LIKE 2-RELATED"/>
    <property type="match status" value="1"/>
</dbReference>
<keyword evidence="10" id="KW-1185">Reference proteome</keyword>
<name>A0A835YAZ6_9CHLO</name>
<evidence type="ECO:0000313" key="9">
    <source>
        <dbReference type="EMBL" id="KAG2499635.1"/>
    </source>
</evidence>
<evidence type="ECO:0000256" key="2">
    <source>
        <dbReference type="ARBA" id="ARBA00022729"/>
    </source>
</evidence>
<evidence type="ECO:0000256" key="4">
    <source>
        <dbReference type="ARBA" id="ARBA00022963"/>
    </source>
</evidence>
<dbReference type="Pfam" id="PF04916">
    <property type="entry name" value="Phospholip_B"/>
    <property type="match status" value="3"/>
</dbReference>
<evidence type="ECO:0000256" key="6">
    <source>
        <dbReference type="ARBA" id="ARBA00023180"/>
    </source>
</evidence>
<dbReference type="GO" id="GO:0009395">
    <property type="term" value="P:phospholipid catabolic process"/>
    <property type="evidence" value="ECO:0007669"/>
    <property type="project" value="TreeGrafter"/>
</dbReference>
<dbReference type="GO" id="GO:0005576">
    <property type="term" value="C:extracellular region"/>
    <property type="evidence" value="ECO:0007669"/>
    <property type="project" value="TreeGrafter"/>
</dbReference>
<dbReference type="EMBL" id="JAEHOE010000006">
    <property type="protein sequence ID" value="KAG2499635.1"/>
    <property type="molecule type" value="Genomic_DNA"/>
</dbReference>
<keyword evidence="2" id="KW-0732">Signal</keyword>
<keyword evidence="3 7" id="KW-0378">Hydrolase</keyword>
<dbReference type="AlphaFoldDB" id="A0A835YAZ6"/>
<keyword evidence="4 7" id="KW-0442">Lipid degradation</keyword>
<proteinExistence type="inferred from homology"/>
<feature type="region of interest" description="Disordered" evidence="8">
    <location>
        <begin position="653"/>
        <end position="672"/>
    </location>
</feature>
<dbReference type="OrthoDB" id="443524at2759"/>
<sequence>MDGGGGWAEVVKARAAGFVEGNLQGAHMYRYWTNYRSNQYRGFGERPSPALLDFLEAQNDWMMRRVQQYTGWDLAAVRGAAGQAAWAERARAQAQHMGSGAAAAVAAAAAVGGHRMEHLVALRGHPHQGEAAGAGEEKEEVEGEGGSRRLQQQGQQQQRAQGQQEDSDRRYWTLVGLVAAQFEGLAAGFWASVVDPGRNMTWGELYALNALGDLYELNVLFPPAAPGAEAAGAGGLGRPPRRYSPGHGEVGPYGYGELLDCSALIKITEADYEDDVSDGGEEGEDVEGEEDAGEQAEEELGGADEHGRQGRRLRATLLGRRGGTAELRAQAAPEHVSRRRRARGFLAAHNTWRSYFEMVRTWKVYDLPWASSGPLTVSSSPGLLHSKDDWYTTDQFVVMETTNGIYNKTLYDLISHRSVLMWQRVQVANYGARSGPEWVELFERHNSGTYNNQWMVLDVPRLTSGHTRDILWVLEQVPGTVVSKDASEVLLEQGYWASYNVPYFPEIYDITAYPKPSIYETCPRAQIFKREQSRVAGREDLMALMRLNRYQSDAVSLGMPNNAIAARYDLPAVQDADGVMHNWTRRAYGAVDAKVVDADSFAARRTFVVNGPTDTDQQPFVWSSEPLWDVVRHEGTVDAFNFGWQAYANVVSPQPDGASARRRRQRRSAERR</sequence>
<evidence type="ECO:0000256" key="8">
    <source>
        <dbReference type="SAM" id="MobiDB-lite"/>
    </source>
</evidence>
<dbReference type="InterPro" id="IPR007000">
    <property type="entry name" value="PLipase_B-like"/>
</dbReference>
<dbReference type="Proteomes" id="UP000612055">
    <property type="component" value="Unassembled WGS sequence"/>
</dbReference>
<evidence type="ECO:0000256" key="7">
    <source>
        <dbReference type="RuleBase" id="RU364138"/>
    </source>
</evidence>
<feature type="compositionally biased region" description="Low complexity" evidence="8">
    <location>
        <begin position="148"/>
        <end position="164"/>
    </location>
</feature>
<organism evidence="9 10">
    <name type="scientific">Edaphochlamys debaryana</name>
    <dbReference type="NCBI Taxonomy" id="47281"/>
    <lineage>
        <taxon>Eukaryota</taxon>
        <taxon>Viridiplantae</taxon>
        <taxon>Chlorophyta</taxon>
        <taxon>core chlorophytes</taxon>
        <taxon>Chlorophyceae</taxon>
        <taxon>CS clade</taxon>
        <taxon>Chlamydomonadales</taxon>
        <taxon>Chlamydomonadales incertae sedis</taxon>
        <taxon>Edaphochlamys</taxon>
    </lineage>
</organism>
<dbReference type="Gene3D" id="3.60.60.30">
    <property type="match status" value="2"/>
</dbReference>
<accession>A0A835YAZ6</accession>
<dbReference type="PANTHER" id="PTHR12370">
    <property type="entry name" value="PHOSPHOLIPASE B-RELATED"/>
    <property type="match status" value="1"/>
</dbReference>
<comment type="similarity">
    <text evidence="1 7">Belongs to the phospholipase B-like family.</text>
</comment>
<comment type="caution">
    <text evidence="9">The sequence shown here is derived from an EMBL/GenBank/DDBJ whole genome shotgun (WGS) entry which is preliminary data.</text>
</comment>
<comment type="function">
    <text evidence="7">Putative phospholipase.</text>
</comment>
<evidence type="ECO:0000256" key="3">
    <source>
        <dbReference type="ARBA" id="ARBA00022801"/>
    </source>
</evidence>